<proteinExistence type="predicted"/>
<evidence type="ECO:0000313" key="3">
    <source>
        <dbReference type="Proteomes" id="UP001166293"/>
    </source>
</evidence>
<feature type="transmembrane region" description="Helical" evidence="1">
    <location>
        <begin position="79"/>
        <end position="100"/>
    </location>
</feature>
<sequence length="158" mass="15936">MAEKTDGPPAVLGWLGFAFGAAALVLTIVMFWAGPFAPQQSAGVSLGELAADIARSAARSVAGQPQPEPETPLRDIDDVLQIGVGLLAALAVVAGMAGLVRRETGRAALAGMSLGALAVGFQLFTWTVMAIVGGLAVAAVVYALRDAFGDILGGLFDG</sequence>
<reference evidence="2" key="1">
    <citation type="submission" date="2021-06" db="EMBL/GenBank/DDBJ databases">
        <title>Thalassococcus sp. CAU 1522 isolated from sea sand, Republic of Korea.</title>
        <authorList>
            <person name="Kim W."/>
        </authorList>
    </citation>
    <scope>NUCLEOTIDE SEQUENCE</scope>
    <source>
        <strain evidence="2">CAU 1522</strain>
    </source>
</reference>
<protein>
    <submittedName>
        <fullName evidence="2">Uncharacterized protein</fullName>
    </submittedName>
</protein>
<accession>A0ABS6N4H2</accession>
<keyword evidence="1" id="KW-0812">Transmembrane</keyword>
<dbReference type="RefSeq" id="WP_217776757.1">
    <property type="nucleotide sequence ID" value="NZ_JAHRWL010000001.1"/>
</dbReference>
<feature type="transmembrane region" description="Helical" evidence="1">
    <location>
        <begin position="112"/>
        <end position="144"/>
    </location>
</feature>
<evidence type="ECO:0000256" key="1">
    <source>
        <dbReference type="SAM" id="Phobius"/>
    </source>
</evidence>
<keyword evidence="3" id="KW-1185">Reference proteome</keyword>
<dbReference type="EMBL" id="JAHRWL010000001">
    <property type="protein sequence ID" value="MBV2358911.1"/>
    <property type="molecule type" value="Genomic_DNA"/>
</dbReference>
<dbReference type="Proteomes" id="UP001166293">
    <property type="component" value="Unassembled WGS sequence"/>
</dbReference>
<keyword evidence="1" id="KW-0472">Membrane</keyword>
<keyword evidence="1" id="KW-1133">Transmembrane helix</keyword>
<gene>
    <name evidence="2" type="ORF">KUH32_03920</name>
</gene>
<feature type="transmembrane region" description="Helical" evidence="1">
    <location>
        <begin position="12"/>
        <end position="33"/>
    </location>
</feature>
<comment type="caution">
    <text evidence="2">The sequence shown here is derived from an EMBL/GenBank/DDBJ whole genome shotgun (WGS) entry which is preliminary data.</text>
</comment>
<evidence type="ECO:0000313" key="2">
    <source>
        <dbReference type="EMBL" id="MBV2358911.1"/>
    </source>
</evidence>
<organism evidence="2 3">
    <name type="scientific">Thalassococcus arenae</name>
    <dbReference type="NCBI Taxonomy" id="2851652"/>
    <lineage>
        <taxon>Bacteria</taxon>
        <taxon>Pseudomonadati</taxon>
        <taxon>Pseudomonadota</taxon>
        <taxon>Alphaproteobacteria</taxon>
        <taxon>Rhodobacterales</taxon>
        <taxon>Roseobacteraceae</taxon>
        <taxon>Thalassococcus</taxon>
    </lineage>
</organism>
<name>A0ABS6N4H2_9RHOB</name>